<keyword evidence="3 8" id="KW-0547">Nucleotide-binding</keyword>
<dbReference type="InterPro" id="IPR045864">
    <property type="entry name" value="aa-tRNA-synth_II/BPL/LPL"/>
</dbReference>
<comment type="catalytic activity">
    <reaction evidence="7 8">
        <text>tRNA(Pro) + L-proline + ATP = L-prolyl-tRNA(Pro) + AMP + diphosphate</text>
        <dbReference type="Rhea" id="RHEA:14305"/>
        <dbReference type="Rhea" id="RHEA-COMP:9700"/>
        <dbReference type="Rhea" id="RHEA-COMP:9702"/>
        <dbReference type="ChEBI" id="CHEBI:30616"/>
        <dbReference type="ChEBI" id="CHEBI:33019"/>
        <dbReference type="ChEBI" id="CHEBI:60039"/>
        <dbReference type="ChEBI" id="CHEBI:78442"/>
        <dbReference type="ChEBI" id="CHEBI:78532"/>
        <dbReference type="ChEBI" id="CHEBI:456215"/>
        <dbReference type="EC" id="6.1.1.15"/>
    </reaction>
</comment>
<comment type="subunit">
    <text evidence="8">Homodimer.</text>
</comment>
<dbReference type="InterPro" id="IPR033721">
    <property type="entry name" value="ProRS_core_arch_euk"/>
</dbReference>
<keyword evidence="1 8" id="KW-0963">Cytoplasm</keyword>
<evidence type="ECO:0000256" key="1">
    <source>
        <dbReference type="ARBA" id="ARBA00022490"/>
    </source>
</evidence>
<dbReference type="CDD" id="cd00778">
    <property type="entry name" value="ProRS_core_arch_euk"/>
    <property type="match status" value="1"/>
</dbReference>
<keyword evidence="4 8" id="KW-0067">ATP-binding</keyword>
<protein>
    <recommendedName>
        <fullName evidence="8">Proline--tRNA ligase</fullName>
        <ecNumber evidence="8">6.1.1.15</ecNumber>
    </recommendedName>
    <alternativeName>
        <fullName evidence="8">Prolyl-tRNA synthetase</fullName>
        <shortName evidence="8">ProRS</shortName>
    </alternativeName>
</protein>
<dbReference type="InterPro" id="IPR004154">
    <property type="entry name" value="Anticodon-bd"/>
</dbReference>
<dbReference type="SUPFAM" id="SSF52954">
    <property type="entry name" value="Class II aaRS ABD-related"/>
    <property type="match status" value="1"/>
</dbReference>
<dbReference type="Pfam" id="PF00587">
    <property type="entry name" value="tRNA-synt_2b"/>
    <property type="match status" value="1"/>
</dbReference>
<comment type="subcellular location">
    <subcellularLocation>
        <location evidence="8">Cytoplasm</location>
    </subcellularLocation>
</comment>
<proteinExistence type="inferred from homology"/>
<evidence type="ECO:0000256" key="4">
    <source>
        <dbReference type="ARBA" id="ARBA00022840"/>
    </source>
</evidence>
<dbReference type="InterPro" id="IPR002314">
    <property type="entry name" value="aa-tRNA-synt_IIb"/>
</dbReference>
<dbReference type="PANTHER" id="PTHR43382">
    <property type="entry name" value="PROLYL-TRNA SYNTHETASE"/>
    <property type="match status" value="1"/>
</dbReference>
<dbReference type="InterPro" id="IPR004499">
    <property type="entry name" value="Pro-tRNA-ligase_IIa_arc-type"/>
</dbReference>
<dbReference type="RefSeq" id="WP_067680228.1">
    <property type="nucleotide sequence ID" value="NZ_CP016591.1"/>
</dbReference>
<dbReference type="GO" id="GO:0006433">
    <property type="term" value="P:prolyl-tRNA aminoacylation"/>
    <property type="evidence" value="ECO:0007669"/>
    <property type="project" value="UniProtKB-UniRule"/>
</dbReference>
<dbReference type="GO" id="GO:0004827">
    <property type="term" value="F:proline-tRNA ligase activity"/>
    <property type="evidence" value="ECO:0007669"/>
    <property type="project" value="UniProtKB-UniRule"/>
</dbReference>
<keyword evidence="2 8" id="KW-0436">Ligase</keyword>
<dbReference type="GO" id="GO:0017101">
    <property type="term" value="C:aminoacyl-tRNA synthetase multienzyme complex"/>
    <property type="evidence" value="ECO:0007669"/>
    <property type="project" value="TreeGrafter"/>
</dbReference>
<dbReference type="SMART" id="SM00946">
    <property type="entry name" value="ProRS-C_1"/>
    <property type="match status" value="1"/>
</dbReference>
<dbReference type="SUPFAM" id="SSF64586">
    <property type="entry name" value="C-terminal domain of ProRS"/>
    <property type="match status" value="1"/>
</dbReference>
<dbReference type="InterPro" id="IPR036621">
    <property type="entry name" value="Anticodon-bd_dom_sf"/>
</dbReference>
<evidence type="ECO:0000256" key="8">
    <source>
        <dbReference type="HAMAP-Rule" id="MF_01571"/>
    </source>
</evidence>
<keyword evidence="6 8" id="KW-0030">Aminoacyl-tRNA synthetase</keyword>
<evidence type="ECO:0000256" key="3">
    <source>
        <dbReference type="ARBA" id="ARBA00022741"/>
    </source>
</evidence>
<reference evidence="10 11" key="1">
    <citation type="submission" date="2016-07" db="EMBL/GenBank/DDBJ databases">
        <title>Complete genome sequence of Altererythrobacter dongtanensis KCTC 22672, a type strain with esterase isolated from tidal flat.</title>
        <authorList>
            <person name="Cheng H."/>
            <person name="Wu Y.-H."/>
            <person name="Zhou P."/>
            <person name="Huo Y.-Y."/>
            <person name="Wang C.-S."/>
            <person name="Xu X.-W."/>
        </authorList>
    </citation>
    <scope>NUCLEOTIDE SEQUENCE [LARGE SCALE GENOMIC DNA]</scope>
    <source>
        <strain evidence="10 11">KCTC 22672</strain>
    </source>
</reference>
<dbReference type="FunFam" id="3.30.930.10:FF:000037">
    <property type="entry name" value="Proline--tRNA ligase"/>
    <property type="match status" value="1"/>
</dbReference>
<evidence type="ECO:0000256" key="7">
    <source>
        <dbReference type="ARBA" id="ARBA00047671"/>
    </source>
</evidence>
<dbReference type="PROSITE" id="PS50862">
    <property type="entry name" value="AA_TRNA_LIGASE_II"/>
    <property type="match status" value="1"/>
</dbReference>
<evidence type="ECO:0000256" key="2">
    <source>
        <dbReference type="ARBA" id="ARBA00022598"/>
    </source>
</evidence>
<name>A0A1B2AFC6_9SPHN</name>
<dbReference type="KEGG" id="ado:A6F68_02351"/>
<dbReference type="Proteomes" id="UP000092932">
    <property type="component" value="Chromosome"/>
</dbReference>
<sequence length="513" mass="56406">MSQIRHALSVKRADDFAQWYQEVVSAADMAEESGVRGCMVIKPWGYGIWERIQRLLDDRIKATGHDNAYFPLLIPLRNFAREAEHVDGFAKEMAVVTHHRLVADGKGGLMPDPEAKLEEPLVIRPTSETIIGDAMARWVQSWRDLPLKLNQWANVMRWEMRTRMFLRTSEFLWQEGHTAHETAAEAKEHTLRMLEVYRACAEEDLALPVIAGEKPENERFPGAVETWSIEAMMQDGKALQAGTSHYLGTNFAEASGIKFQDRDGGQQLAHTTSWGVSTRMIGGVIMVHGDDDGLKVPPAIAPWQVVIVPMLREDDGDAALIEYCEGLRAKLAASNALREPVRVLLDSKPGKAAAKRWDWVRKGAPLIVEVGGRDMAEGKVSLLRRDALWAENGKPAFTAPSLDVAAASIPGMLEAMQASLLADAAAVRDSRITRGVTDIGELEAHFADGVKNPGWLEVQWSKPTGAALDAVTEKLKSLKLTLRNVPIGAAAADGTCIFTGNPAIERVLVARAY</sequence>
<dbReference type="InterPro" id="IPR016061">
    <property type="entry name" value="Pro-tRNA_ligase_II_C"/>
</dbReference>
<dbReference type="NCBIfam" id="TIGR00408">
    <property type="entry name" value="proS_fam_I"/>
    <property type="match status" value="1"/>
</dbReference>
<dbReference type="SUPFAM" id="SSF55681">
    <property type="entry name" value="Class II aaRS and biotin synthetases"/>
    <property type="match status" value="1"/>
</dbReference>
<evidence type="ECO:0000259" key="9">
    <source>
        <dbReference type="PROSITE" id="PS50862"/>
    </source>
</evidence>
<feature type="domain" description="Aminoacyl-transfer RNA synthetases class-II family profile" evidence="9">
    <location>
        <begin position="45"/>
        <end position="297"/>
    </location>
</feature>
<dbReference type="GO" id="GO:0005524">
    <property type="term" value="F:ATP binding"/>
    <property type="evidence" value="ECO:0007669"/>
    <property type="project" value="UniProtKB-UniRule"/>
</dbReference>
<evidence type="ECO:0000256" key="5">
    <source>
        <dbReference type="ARBA" id="ARBA00022917"/>
    </source>
</evidence>
<dbReference type="PATRIC" id="fig|692370.5.peg.2365"/>
<dbReference type="Gene3D" id="3.30.110.30">
    <property type="entry name" value="C-terminal domain of ProRS"/>
    <property type="match status" value="1"/>
</dbReference>
<keyword evidence="11" id="KW-1185">Reference proteome</keyword>
<gene>
    <name evidence="8 10" type="primary">proS</name>
    <name evidence="10" type="ORF">A6F68_02351</name>
</gene>
<dbReference type="AlphaFoldDB" id="A0A1B2AFC6"/>
<dbReference type="STRING" id="692370.A6F68_02351"/>
<dbReference type="Pfam" id="PF03129">
    <property type="entry name" value="HGTP_anticodon"/>
    <property type="match status" value="1"/>
</dbReference>
<dbReference type="InterPro" id="IPR017449">
    <property type="entry name" value="Pro-tRNA_synth_II"/>
</dbReference>
<organism evidence="10 11">
    <name type="scientific">Tsuneonella dongtanensis</name>
    <dbReference type="NCBI Taxonomy" id="692370"/>
    <lineage>
        <taxon>Bacteria</taxon>
        <taxon>Pseudomonadati</taxon>
        <taxon>Pseudomonadota</taxon>
        <taxon>Alphaproteobacteria</taxon>
        <taxon>Sphingomonadales</taxon>
        <taxon>Erythrobacteraceae</taxon>
        <taxon>Tsuneonella</taxon>
    </lineage>
</organism>
<dbReference type="PANTHER" id="PTHR43382:SF2">
    <property type="entry name" value="BIFUNCTIONAL GLUTAMATE_PROLINE--TRNA LIGASE"/>
    <property type="match status" value="1"/>
</dbReference>
<dbReference type="EMBL" id="CP016591">
    <property type="protein sequence ID" value="ANY20850.1"/>
    <property type="molecule type" value="Genomic_DNA"/>
</dbReference>
<dbReference type="GO" id="GO:0005737">
    <property type="term" value="C:cytoplasm"/>
    <property type="evidence" value="ECO:0007669"/>
    <property type="project" value="UniProtKB-SubCell"/>
</dbReference>
<comment type="domain">
    <text evidence="8">Consists of three domains: the N-terminal catalytic domain, the anticodon-binding domain and the C-terminal extension.</text>
</comment>
<accession>A0A1B2AFC6</accession>
<dbReference type="InterPro" id="IPR006195">
    <property type="entry name" value="aa-tRNA-synth_II"/>
</dbReference>
<comment type="function">
    <text evidence="8">Catalyzes the attachment of proline to tRNA(Pro) in a two-step reaction: proline is first activated by ATP to form Pro-AMP and then transferred to the acceptor end of tRNA(Pro).</text>
</comment>
<dbReference type="Gene3D" id="3.40.50.800">
    <property type="entry name" value="Anticodon-binding domain"/>
    <property type="match status" value="1"/>
</dbReference>
<dbReference type="HAMAP" id="MF_01571">
    <property type="entry name" value="Pro_tRNA_synth_type3"/>
    <property type="match status" value="1"/>
</dbReference>
<evidence type="ECO:0000256" key="6">
    <source>
        <dbReference type="ARBA" id="ARBA00023146"/>
    </source>
</evidence>
<keyword evidence="5 8" id="KW-0648">Protein biosynthesis</keyword>
<dbReference type="Gene3D" id="3.30.930.10">
    <property type="entry name" value="Bira Bifunctional Protein, Domain 2"/>
    <property type="match status" value="1"/>
</dbReference>
<evidence type="ECO:0000313" key="10">
    <source>
        <dbReference type="EMBL" id="ANY20850.1"/>
    </source>
</evidence>
<evidence type="ECO:0000313" key="11">
    <source>
        <dbReference type="Proteomes" id="UP000092932"/>
    </source>
</evidence>
<comment type="similarity">
    <text evidence="8">Belongs to the class-II aminoacyl-tRNA synthetase family. ProS type 3 subfamily.</text>
</comment>
<dbReference type="EC" id="6.1.1.15" evidence="8"/>
<dbReference type="OrthoDB" id="9809052at2"/>